<evidence type="ECO:0000256" key="6">
    <source>
        <dbReference type="ARBA" id="ARBA00022692"/>
    </source>
</evidence>
<comment type="similarity">
    <text evidence="2">Belongs to the BexD/CtrA/VexA family.</text>
</comment>
<evidence type="ECO:0000256" key="11">
    <source>
        <dbReference type="ARBA" id="ARBA00023136"/>
    </source>
</evidence>
<dbReference type="Pfam" id="PF22461">
    <property type="entry name" value="SLBB_2"/>
    <property type="match status" value="1"/>
</dbReference>
<feature type="domain" description="SLBB" evidence="17">
    <location>
        <begin position="106"/>
        <end position="185"/>
    </location>
</feature>
<name>A0ABM7RCI8_9BACT</name>
<evidence type="ECO:0000256" key="12">
    <source>
        <dbReference type="ARBA" id="ARBA00023139"/>
    </source>
</evidence>
<feature type="chain" id="PRO_5046607943" evidence="15">
    <location>
        <begin position="24"/>
        <end position="190"/>
    </location>
</feature>
<keyword evidence="4" id="KW-1134">Transmembrane beta strand</keyword>
<keyword evidence="14" id="KW-0449">Lipoprotein</keyword>
<evidence type="ECO:0000256" key="4">
    <source>
        <dbReference type="ARBA" id="ARBA00022452"/>
    </source>
</evidence>
<dbReference type="PANTHER" id="PTHR33619">
    <property type="entry name" value="POLYSACCHARIDE EXPORT PROTEIN GFCE-RELATED"/>
    <property type="match status" value="1"/>
</dbReference>
<reference evidence="18 19" key="1">
    <citation type="submission" date="2021-06" db="EMBL/GenBank/DDBJ databases">
        <title>Complete genome of Haloferula helveola possessing various polysaccharide degrading enzymes.</title>
        <authorList>
            <person name="Takami H."/>
            <person name="Huang C."/>
            <person name="Hamasaki K."/>
        </authorList>
    </citation>
    <scope>NUCLEOTIDE SEQUENCE [LARGE SCALE GENOMIC DNA]</scope>
    <source>
        <strain evidence="18 19">CN-1</strain>
    </source>
</reference>
<keyword evidence="19" id="KW-1185">Reference proteome</keyword>
<keyword evidence="7 15" id="KW-0732">Signal</keyword>
<organism evidence="18 19">
    <name type="scientific">Haloferula helveola</name>
    <dbReference type="NCBI Taxonomy" id="490095"/>
    <lineage>
        <taxon>Bacteria</taxon>
        <taxon>Pseudomonadati</taxon>
        <taxon>Verrucomicrobiota</taxon>
        <taxon>Verrucomicrobiia</taxon>
        <taxon>Verrucomicrobiales</taxon>
        <taxon>Verrucomicrobiaceae</taxon>
        <taxon>Haloferula</taxon>
    </lineage>
</organism>
<dbReference type="PANTHER" id="PTHR33619:SF3">
    <property type="entry name" value="POLYSACCHARIDE EXPORT PROTEIN GFCE-RELATED"/>
    <property type="match status" value="1"/>
</dbReference>
<evidence type="ECO:0000256" key="1">
    <source>
        <dbReference type="ARBA" id="ARBA00004571"/>
    </source>
</evidence>
<evidence type="ECO:0000256" key="9">
    <source>
        <dbReference type="ARBA" id="ARBA00023065"/>
    </source>
</evidence>
<keyword evidence="3" id="KW-0813">Transport</keyword>
<feature type="signal peptide" evidence="15">
    <location>
        <begin position="1"/>
        <end position="23"/>
    </location>
</feature>
<evidence type="ECO:0000259" key="17">
    <source>
        <dbReference type="Pfam" id="PF22461"/>
    </source>
</evidence>
<comment type="subcellular location">
    <subcellularLocation>
        <location evidence="1">Cell outer membrane</location>
        <topology evidence="1">Multi-pass membrane protein</topology>
    </subcellularLocation>
</comment>
<keyword evidence="13" id="KW-0998">Cell outer membrane</keyword>
<keyword evidence="5" id="KW-0762">Sugar transport</keyword>
<accession>A0ABM7RCI8</accession>
<evidence type="ECO:0000256" key="13">
    <source>
        <dbReference type="ARBA" id="ARBA00023237"/>
    </source>
</evidence>
<evidence type="ECO:0000256" key="3">
    <source>
        <dbReference type="ARBA" id="ARBA00022448"/>
    </source>
</evidence>
<evidence type="ECO:0000256" key="14">
    <source>
        <dbReference type="ARBA" id="ARBA00023288"/>
    </source>
</evidence>
<evidence type="ECO:0000256" key="8">
    <source>
        <dbReference type="ARBA" id="ARBA00023047"/>
    </source>
</evidence>
<evidence type="ECO:0000256" key="5">
    <source>
        <dbReference type="ARBA" id="ARBA00022597"/>
    </source>
</evidence>
<dbReference type="InterPro" id="IPR054765">
    <property type="entry name" value="SLBB_dom"/>
</dbReference>
<dbReference type="EMBL" id="AP024702">
    <property type="protein sequence ID" value="BCX47075.1"/>
    <property type="molecule type" value="Genomic_DNA"/>
</dbReference>
<keyword evidence="12" id="KW-0564">Palmitate</keyword>
<keyword evidence="6" id="KW-0812">Transmembrane</keyword>
<keyword evidence="9" id="KW-0406">Ion transport</keyword>
<feature type="domain" description="Polysaccharide export protein N-terminal" evidence="16">
    <location>
        <begin position="31"/>
        <end position="101"/>
    </location>
</feature>
<evidence type="ECO:0000256" key="2">
    <source>
        <dbReference type="ARBA" id="ARBA00009450"/>
    </source>
</evidence>
<sequence length="190" mass="20366">MNLRPLLLILTVLAGLAYPAAMGQGERASGSIGSRDSVEITVFREDDLTTRGQLSAAGTIDIPLIGAVKLSGLTTSQAARAIEAKLRDGYLVKPEVTVSITDRVRKTVTVLGQVQKPGVFRLDPNRQLTLVEALGMAGGMTRIANDKKVTLKRRGSSQPQRINVRSITSGEAKDITLRDGDIITIPESLF</sequence>
<dbReference type="InterPro" id="IPR049712">
    <property type="entry name" value="Poly_export"/>
</dbReference>
<dbReference type="InterPro" id="IPR003715">
    <property type="entry name" value="Poly_export_N"/>
</dbReference>
<keyword evidence="10" id="KW-0626">Porin</keyword>
<evidence type="ECO:0000256" key="15">
    <source>
        <dbReference type="SAM" id="SignalP"/>
    </source>
</evidence>
<evidence type="ECO:0000313" key="19">
    <source>
        <dbReference type="Proteomes" id="UP001374893"/>
    </source>
</evidence>
<dbReference type="Gene3D" id="3.10.560.10">
    <property type="entry name" value="Outer membrane lipoprotein wza domain like"/>
    <property type="match status" value="1"/>
</dbReference>
<keyword evidence="8" id="KW-0625">Polysaccharide transport</keyword>
<dbReference type="RefSeq" id="WP_338689086.1">
    <property type="nucleotide sequence ID" value="NZ_AP024702.1"/>
</dbReference>
<evidence type="ECO:0000256" key="7">
    <source>
        <dbReference type="ARBA" id="ARBA00022729"/>
    </source>
</evidence>
<evidence type="ECO:0000313" key="18">
    <source>
        <dbReference type="EMBL" id="BCX47075.1"/>
    </source>
</evidence>
<keyword evidence="11" id="KW-0472">Membrane</keyword>
<proteinExistence type="inferred from homology"/>
<dbReference type="Proteomes" id="UP001374893">
    <property type="component" value="Chromosome"/>
</dbReference>
<evidence type="ECO:0000259" key="16">
    <source>
        <dbReference type="Pfam" id="PF02563"/>
    </source>
</evidence>
<gene>
    <name evidence="18" type="ORF">HAHE_09830</name>
</gene>
<dbReference type="Pfam" id="PF02563">
    <property type="entry name" value="Poly_export"/>
    <property type="match status" value="1"/>
</dbReference>
<protein>
    <submittedName>
        <fullName evidence="18">Sugar ABC transporter substrate-binding protein</fullName>
    </submittedName>
</protein>
<evidence type="ECO:0000256" key="10">
    <source>
        <dbReference type="ARBA" id="ARBA00023114"/>
    </source>
</evidence>